<dbReference type="OrthoDB" id="205181at2157"/>
<keyword evidence="3" id="KW-1185">Reference proteome</keyword>
<dbReference type="InterPro" id="IPR050662">
    <property type="entry name" value="Sec-metab_biosynth-thioest"/>
</dbReference>
<dbReference type="SUPFAM" id="SSF56281">
    <property type="entry name" value="Metallo-hydrolase/oxidoreductase"/>
    <property type="match status" value="1"/>
</dbReference>
<protein>
    <submittedName>
        <fullName evidence="2">Glyoxylase, beta-lactamase superfamily II</fullName>
    </submittedName>
</protein>
<dbReference type="SMART" id="SM00849">
    <property type="entry name" value="Lactamase_B"/>
    <property type="match status" value="1"/>
</dbReference>
<name>A0A1G7LWD4_9EURY</name>
<dbReference type="Gene3D" id="3.60.15.10">
    <property type="entry name" value="Ribonuclease Z/Hydroxyacylglutathione hydrolase-like"/>
    <property type="match status" value="1"/>
</dbReference>
<accession>A0A1G7LWD4</accession>
<dbReference type="Proteomes" id="UP000199076">
    <property type="component" value="Unassembled WGS sequence"/>
</dbReference>
<dbReference type="PANTHER" id="PTHR23131:SF4">
    <property type="entry name" value="METALLO-BETA-LACTAMASE SUPERFAMILY POTEIN"/>
    <property type="match status" value="1"/>
</dbReference>
<dbReference type="InterPro" id="IPR036866">
    <property type="entry name" value="RibonucZ/Hydroxyglut_hydro"/>
</dbReference>
<evidence type="ECO:0000313" key="3">
    <source>
        <dbReference type="Proteomes" id="UP000199076"/>
    </source>
</evidence>
<dbReference type="PANTHER" id="PTHR23131">
    <property type="entry name" value="ENDORIBONUCLEASE LACTB2"/>
    <property type="match status" value="1"/>
</dbReference>
<dbReference type="AlphaFoldDB" id="A0A1G7LWD4"/>
<proteinExistence type="predicted"/>
<dbReference type="STRING" id="660518.SAMN05216218_10748"/>
<dbReference type="EMBL" id="FNBK01000007">
    <property type="protein sequence ID" value="SDF53753.1"/>
    <property type="molecule type" value="Genomic_DNA"/>
</dbReference>
<evidence type="ECO:0000259" key="1">
    <source>
        <dbReference type="SMART" id="SM00849"/>
    </source>
</evidence>
<organism evidence="2 3">
    <name type="scientific">Halorientalis regularis</name>
    <dbReference type="NCBI Taxonomy" id="660518"/>
    <lineage>
        <taxon>Archaea</taxon>
        <taxon>Methanobacteriati</taxon>
        <taxon>Methanobacteriota</taxon>
        <taxon>Stenosarchaea group</taxon>
        <taxon>Halobacteria</taxon>
        <taxon>Halobacteriales</taxon>
        <taxon>Haloarculaceae</taxon>
        <taxon>Halorientalis</taxon>
    </lineage>
</organism>
<reference evidence="3" key="1">
    <citation type="submission" date="2016-10" db="EMBL/GenBank/DDBJ databases">
        <authorList>
            <person name="Varghese N."/>
            <person name="Submissions S."/>
        </authorList>
    </citation>
    <scope>NUCLEOTIDE SEQUENCE [LARGE SCALE GENOMIC DNA]</scope>
    <source>
        <strain evidence="3">IBRC-M 10760</strain>
    </source>
</reference>
<gene>
    <name evidence="2" type="ORF">SAMN05216218_10748</name>
</gene>
<sequence length="315" mass="34939">MFTRLTVPTPFQVGAVNAYLAGRTLIDPGPDSEEAWSHLLDALEERGLSPSDIERVLVTHPHPDHFGLANRFREVGASVAATPDAAAIMADFEGRFERERAFFTDFFERCGMARSTAETVTGLPEVYLRYAPDVATDQEIVSGDTLVVQDTVLDIDEVMGHADGECILSYDIDGERRAVVGDHVLPEITPNPFLLPPGDDRDERPRVLPSYNRSLDRLRDRDYDRMLPGHRELIDAPGERIGEIREAHEERTDNVRDLVDGPTTPVDVMDGLFGDLPVTESFAGMSEAVGHLDVLEERGDVTMRDRGGVLVYEPV</sequence>
<dbReference type="RefSeq" id="WP_092691532.1">
    <property type="nucleotide sequence ID" value="NZ_FNBK01000007.1"/>
</dbReference>
<feature type="domain" description="Metallo-beta-lactamase" evidence="1">
    <location>
        <begin position="15"/>
        <end position="230"/>
    </location>
</feature>
<dbReference type="Pfam" id="PF00753">
    <property type="entry name" value="Lactamase_B"/>
    <property type="match status" value="1"/>
</dbReference>
<evidence type="ECO:0000313" key="2">
    <source>
        <dbReference type="EMBL" id="SDF53753.1"/>
    </source>
</evidence>
<dbReference type="InterPro" id="IPR001279">
    <property type="entry name" value="Metallo-B-lactamas"/>
</dbReference>